<protein>
    <submittedName>
        <fullName evidence="3">Addiction module antitoxin, RelB/DinJ family</fullName>
    </submittedName>
</protein>
<dbReference type="InterPro" id="IPR013321">
    <property type="entry name" value="Arc_rbn_hlx_hlx"/>
</dbReference>
<keyword evidence="4" id="KW-1185">Reference proteome</keyword>
<evidence type="ECO:0000313" key="4">
    <source>
        <dbReference type="Proteomes" id="UP000002964"/>
    </source>
</evidence>
<sequence>MPTADTYVRARIDVATKERATAALDEIGLSVSDAIRLLMRRIAEERRLPFDVKAPSASSLQALADIEAGKIEHFATVDDLMADLHADD</sequence>
<reference evidence="4" key="1">
    <citation type="submission" date="2011-06" db="EMBL/GenBank/DDBJ databases">
        <authorList>
            <consortium name="US DOE Joint Genome Institute (JGI-PGF)"/>
            <person name="Lucas S."/>
            <person name="Han J."/>
            <person name="Lapidus A."/>
            <person name="Cheng J.-F."/>
            <person name="Goodwin L."/>
            <person name="Pitluck S."/>
            <person name="Peters L."/>
            <person name="Land M.L."/>
            <person name="Hauser L."/>
            <person name="Vogl K."/>
            <person name="Liu Z."/>
            <person name="Overmann J."/>
            <person name="Frigaard N.-U."/>
            <person name="Bryant D.A."/>
            <person name="Woyke T.J."/>
        </authorList>
    </citation>
    <scope>NUCLEOTIDE SEQUENCE [LARGE SCALE GENOMIC DNA]</scope>
    <source>
        <strain evidence="4">970</strain>
    </source>
</reference>
<dbReference type="RefSeq" id="WP_009151560.1">
    <property type="nucleotide sequence ID" value="NZ_CP121471.1"/>
</dbReference>
<gene>
    <name evidence="3" type="ORF">Thi970DRAFT_04847</name>
</gene>
<dbReference type="GO" id="GO:0006355">
    <property type="term" value="P:regulation of DNA-templated transcription"/>
    <property type="evidence" value="ECO:0007669"/>
    <property type="project" value="InterPro"/>
</dbReference>
<organism evidence="3 4">
    <name type="scientific">Thiorhodovibrio frisius</name>
    <dbReference type="NCBI Taxonomy" id="631362"/>
    <lineage>
        <taxon>Bacteria</taxon>
        <taxon>Pseudomonadati</taxon>
        <taxon>Pseudomonadota</taxon>
        <taxon>Gammaproteobacteria</taxon>
        <taxon>Chromatiales</taxon>
        <taxon>Chromatiaceae</taxon>
        <taxon>Thiorhodovibrio</taxon>
    </lineage>
</organism>
<dbReference type="OrthoDB" id="3174560at2"/>
<dbReference type="Proteomes" id="UP000002964">
    <property type="component" value="Unassembled WGS sequence"/>
</dbReference>
<comment type="similarity">
    <text evidence="1">Belongs to the RelB/DinJ antitoxin family.</text>
</comment>
<dbReference type="Pfam" id="PF04221">
    <property type="entry name" value="RelB"/>
    <property type="match status" value="1"/>
</dbReference>
<dbReference type="GO" id="GO:0000987">
    <property type="term" value="F:cis-regulatory region sequence-specific DNA binding"/>
    <property type="evidence" value="ECO:0007669"/>
    <property type="project" value="InterPro"/>
</dbReference>
<dbReference type="GO" id="GO:0044010">
    <property type="term" value="P:single-species biofilm formation"/>
    <property type="evidence" value="ECO:0007669"/>
    <property type="project" value="InterPro"/>
</dbReference>
<proteinExistence type="inferred from homology"/>
<dbReference type="InterPro" id="IPR007337">
    <property type="entry name" value="RelB/DinJ"/>
</dbReference>
<dbReference type="PANTHER" id="PTHR38781">
    <property type="entry name" value="ANTITOXIN DINJ-RELATED"/>
    <property type="match status" value="1"/>
</dbReference>
<accession>H8Z471</accession>
<dbReference type="GO" id="GO:0015643">
    <property type="term" value="F:toxic substance binding"/>
    <property type="evidence" value="ECO:0007669"/>
    <property type="project" value="InterPro"/>
</dbReference>
<dbReference type="NCBIfam" id="TIGR02384">
    <property type="entry name" value="RelB_DinJ"/>
    <property type="match status" value="1"/>
</dbReference>
<dbReference type="GO" id="GO:0006351">
    <property type="term" value="P:DNA-templated transcription"/>
    <property type="evidence" value="ECO:0007669"/>
    <property type="project" value="TreeGrafter"/>
</dbReference>
<dbReference type="eggNOG" id="COG3077">
    <property type="taxonomic scope" value="Bacteria"/>
</dbReference>
<evidence type="ECO:0000256" key="1">
    <source>
        <dbReference type="ARBA" id="ARBA00010562"/>
    </source>
</evidence>
<dbReference type="AlphaFoldDB" id="H8Z471"/>
<dbReference type="EMBL" id="JH603170">
    <property type="protein sequence ID" value="EIC21157.1"/>
    <property type="molecule type" value="Genomic_DNA"/>
</dbReference>
<dbReference type="HOGENOM" id="CLU_154558_12_0_6"/>
<dbReference type="Gene3D" id="1.10.1220.10">
    <property type="entry name" value="Met repressor-like"/>
    <property type="match status" value="1"/>
</dbReference>
<name>H8Z471_9GAMM</name>
<evidence type="ECO:0000256" key="2">
    <source>
        <dbReference type="ARBA" id="ARBA00022649"/>
    </source>
</evidence>
<dbReference type="STRING" id="631362.Thi970DRAFT_04847"/>
<dbReference type="PIRSF" id="PIRSF003108">
    <property type="entry name" value="DinJ"/>
    <property type="match status" value="1"/>
</dbReference>
<evidence type="ECO:0000313" key="3">
    <source>
        <dbReference type="EMBL" id="EIC21157.1"/>
    </source>
</evidence>
<keyword evidence="2" id="KW-1277">Toxin-antitoxin system</keyword>
<dbReference type="InterPro" id="IPR026262">
    <property type="entry name" value="DinJ"/>
</dbReference>
<dbReference type="PANTHER" id="PTHR38781:SF1">
    <property type="entry name" value="ANTITOXIN DINJ-RELATED"/>
    <property type="match status" value="1"/>
</dbReference>
<reference evidence="3 4" key="2">
    <citation type="submission" date="2011-11" db="EMBL/GenBank/DDBJ databases">
        <authorList>
            <consortium name="US DOE Joint Genome Institute"/>
            <person name="Lucas S."/>
            <person name="Han J."/>
            <person name="Lapidus A."/>
            <person name="Cheng J.-F."/>
            <person name="Goodwin L."/>
            <person name="Pitluck S."/>
            <person name="Peters L."/>
            <person name="Ovchinnikova G."/>
            <person name="Zhang X."/>
            <person name="Detter J.C."/>
            <person name="Han C."/>
            <person name="Tapia R."/>
            <person name="Land M."/>
            <person name="Hauser L."/>
            <person name="Kyrpides N."/>
            <person name="Ivanova N."/>
            <person name="Pagani I."/>
            <person name="Vogl K."/>
            <person name="Liu Z."/>
            <person name="Overmann J."/>
            <person name="Frigaard N.-U."/>
            <person name="Bryant D."/>
            <person name="Woyke T."/>
        </authorList>
    </citation>
    <scope>NUCLEOTIDE SEQUENCE [LARGE SCALE GENOMIC DNA]</scope>
    <source>
        <strain evidence="3 4">970</strain>
    </source>
</reference>